<dbReference type="Pfam" id="PF05569">
    <property type="entry name" value="Peptidase_M56"/>
    <property type="match status" value="1"/>
</dbReference>
<protein>
    <submittedName>
        <fullName evidence="3">M56 family metallopeptidase</fullName>
    </submittedName>
</protein>
<evidence type="ECO:0000313" key="4">
    <source>
        <dbReference type="Proteomes" id="UP001482520"/>
    </source>
</evidence>
<keyword evidence="1" id="KW-0812">Transmembrane</keyword>
<dbReference type="Gene3D" id="3.30.2010.10">
    <property type="entry name" value="Metalloproteases ('zincins'), catalytic domain"/>
    <property type="match status" value="1"/>
</dbReference>
<dbReference type="CDD" id="cd07326">
    <property type="entry name" value="M56_BlaR1_MecR1_like"/>
    <property type="match status" value="1"/>
</dbReference>
<keyword evidence="4" id="KW-1185">Reference proteome</keyword>
<reference evidence="3 4" key="1">
    <citation type="submission" date="2024-02" db="EMBL/GenBank/DDBJ databases">
        <title>Full genome sequence of Nocardioides kribbensis.</title>
        <authorList>
            <person name="Poletto B.L."/>
            <person name="Silva G."/>
            <person name="Galante D."/>
            <person name="Campos K.R."/>
            <person name="Santos M.B.N."/>
            <person name="Sacchi C.T."/>
        </authorList>
    </citation>
    <scope>NUCLEOTIDE SEQUENCE [LARGE SCALE GENOMIC DNA]</scope>
    <source>
        <strain evidence="3 4">O4R</strain>
    </source>
</reference>
<evidence type="ECO:0000256" key="1">
    <source>
        <dbReference type="SAM" id="Phobius"/>
    </source>
</evidence>
<dbReference type="InterPro" id="IPR052173">
    <property type="entry name" value="Beta-lactam_resp_regulator"/>
</dbReference>
<evidence type="ECO:0000259" key="2">
    <source>
        <dbReference type="Pfam" id="PF05569"/>
    </source>
</evidence>
<feature type="transmembrane region" description="Helical" evidence="1">
    <location>
        <begin position="42"/>
        <end position="62"/>
    </location>
</feature>
<keyword evidence="1" id="KW-1133">Transmembrane helix</keyword>
<gene>
    <name evidence="3" type="ORF">V6R90_00380</name>
</gene>
<dbReference type="PANTHER" id="PTHR34978">
    <property type="entry name" value="POSSIBLE SENSOR-TRANSDUCER PROTEIN BLAR"/>
    <property type="match status" value="1"/>
</dbReference>
<feature type="domain" description="Peptidase M56" evidence="2">
    <location>
        <begin position="27"/>
        <end position="268"/>
    </location>
</feature>
<dbReference type="EMBL" id="JBEGDP010000001">
    <property type="protein sequence ID" value="MEQ7845713.1"/>
    <property type="molecule type" value="Genomic_DNA"/>
</dbReference>
<dbReference type="RefSeq" id="WP_349803410.1">
    <property type="nucleotide sequence ID" value="NZ_JBEGDP010000001.1"/>
</dbReference>
<proteinExistence type="predicted"/>
<dbReference type="PANTHER" id="PTHR34978:SF3">
    <property type="entry name" value="SLR0241 PROTEIN"/>
    <property type="match status" value="1"/>
</dbReference>
<evidence type="ECO:0000313" key="3">
    <source>
        <dbReference type="EMBL" id="MEQ7845713.1"/>
    </source>
</evidence>
<sequence length="331" mass="34492">MISTLILVTFAAITSTLGHRVLTRARWVRRFPAAGIWAWQTVTVSVVLCLALGGLTLAIPLAPEDQVAAIMQLSPVELAHHYPNPGGALLAAIAAGTVGALLLRVLLLTVVELHRAGLERGSQRTSLDMVGAPHPDGYLLLSHPVPLVYCLPGRRPQIVVTSGAASLLTPEQLALVLAHERVHLRVRHDLALAFATALARTFAWWPLLAAAPQEIGALAEMQADDVVRAPAERRQLAQALATMRMAGAPATRASSPAVAGAQVTTRVTRLAGTPVGHARARAGGAAVAGLALLATPVALALAPAFDAATTGCCVYAESRDDQLLPAILDAP</sequence>
<accession>A0ABV1NT83</accession>
<comment type="caution">
    <text evidence="3">The sequence shown here is derived from an EMBL/GenBank/DDBJ whole genome shotgun (WGS) entry which is preliminary data.</text>
</comment>
<feature type="transmembrane region" description="Helical" evidence="1">
    <location>
        <begin position="88"/>
        <end position="111"/>
    </location>
</feature>
<organism evidence="3 4">
    <name type="scientific">Nocardioides kribbensis</name>
    <dbReference type="NCBI Taxonomy" id="305517"/>
    <lineage>
        <taxon>Bacteria</taxon>
        <taxon>Bacillati</taxon>
        <taxon>Actinomycetota</taxon>
        <taxon>Actinomycetes</taxon>
        <taxon>Propionibacteriales</taxon>
        <taxon>Nocardioidaceae</taxon>
        <taxon>Nocardioides</taxon>
    </lineage>
</organism>
<dbReference type="InterPro" id="IPR008756">
    <property type="entry name" value="Peptidase_M56"/>
</dbReference>
<name>A0ABV1NT83_9ACTN</name>
<dbReference type="Proteomes" id="UP001482520">
    <property type="component" value="Unassembled WGS sequence"/>
</dbReference>
<keyword evidence="1" id="KW-0472">Membrane</keyword>